<feature type="transmembrane region" description="Helical" evidence="9">
    <location>
        <begin position="163"/>
        <end position="184"/>
    </location>
</feature>
<feature type="transmembrane region" description="Helical" evidence="9">
    <location>
        <begin position="252"/>
        <end position="272"/>
    </location>
</feature>
<keyword evidence="3" id="KW-1003">Cell membrane</keyword>
<feature type="domain" description="ABC transmembrane type-1" evidence="11">
    <location>
        <begin position="22"/>
        <end position="305"/>
    </location>
</feature>
<evidence type="ECO:0000256" key="7">
    <source>
        <dbReference type="ARBA" id="ARBA00022989"/>
    </source>
</evidence>
<dbReference type="FunFam" id="3.40.50.300:FF:000221">
    <property type="entry name" value="Multidrug ABC transporter ATP-binding protein"/>
    <property type="match status" value="1"/>
</dbReference>
<comment type="caution">
    <text evidence="12">The sequence shown here is derived from an EMBL/GenBank/DDBJ whole genome shotgun (WGS) entry which is preliminary data.</text>
</comment>
<evidence type="ECO:0000256" key="2">
    <source>
        <dbReference type="ARBA" id="ARBA00022448"/>
    </source>
</evidence>
<name>A0A9D1Y6Z0_9FIRM</name>
<dbReference type="Pfam" id="PF00664">
    <property type="entry name" value="ABC_membrane"/>
    <property type="match status" value="1"/>
</dbReference>
<keyword evidence="8 9" id="KW-0472">Membrane</keyword>
<comment type="subcellular location">
    <subcellularLocation>
        <location evidence="1">Cell membrane</location>
        <topology evidence="1">Multi-pass membrane protein</topology>
    </subcellularLocation>
</comment>
<feature type="transmembrane region" description="Helical" evidence="9">
    <location>
        <begin position="21"/>
        <end position="47"/>
    </location>
</feature>
<evidence type="ECO:0000256" key="4">
    <source>
        <dbReference type="ARBA" id="ARBA00022692"/>
    </source>
</evidence>
<dbReference type="InterPro" id="IPR036640">
    <property type="entry name" value="ABC1_TM_sf"/>
</dbReference>
<keyword evidence="6 12" id="KW-0067">ATP-binding</keyword>
<dbReference type="GO" id="GO:0005886">
    <property type="term" value="C:plasma membrane"/>
    <property type="evidence" value="ECO:0007669"/>
    <property type="project" value="UniProtKB-SubCell"/>
</dbReference>
<dbReference type="GO" id="GO:0015421">
    <property type="term" value="F:ABC-type oligopeptide transporter activity"/>
    <property type="evidence" value="ECO:0007669"/>
    <property type="project" value="TreeGrafter"/>
</dbReference>
<dbReference type="Gene3D" id="3.40.50.300">
    <property type="entry name" value="P-loop containing nucleotide triphosphate hydrolases"/>
    <property type="match status" value="1"/>
</dbReference>
<dbReference type="Proteomes" id="UP000823868">
    <property type="component" value="Unassembled WGS sequence"/>
</dbReference>
<dbReference type="GO" id="GO:0016887">
    <property type="term" value="F:ATP hydrolysis activity"/>
    <property type="evidence" value="ECO:0007669"/>
    <property type="project" value="InterPro"/>
</dbReference>
<organism evidence="12 13">
    <name type="scientific">Candidatus Flavonifractor merdigallinarum</name>
    <dbReference type="NCBI Taxonomy" id="2838589"/>
    <lineage>
        <taxon>Bacteria</taxon>
        <taxon>Bacillati</taxon>
        <taxon>Bacillota</taxon>
        <taxon>Clostridia</taxon>
        <taxon>Eubacteriales</taxon>
        <taxon>Oscillospiraceae</taxon>
        <taxon>Flavonifractor</taxon>
    </lineage>
</organism>
<dbReference type="InterPro" id="IPR039421">
    <property type="entry name" value="Type_1_exporter"/>
</dbReference>
<feature type="transmembrane region" description="Helical" evidence="9">
    <location>
        <begin position="59"/>
        <end position="83"/>
    </location>
</feature>
<dbReference type="PROSITE" id="PS00211">
    <property type="entry name" value="ABC_TRANSPORTER_1"/>
    <property type="match status" value="1"/>
</dbReference>
<keyword evidence="4 9" id="KW-0812">Transmembrane</keyword>
<evidence type="ECO:0000256" key="5">
    <source>
        <dbReference type="ARBA" id="ARBA00022741"/>
    </source>
</evidence>
<feature type="domain" description="ABC transporter" evidence="10">
    <location>
        <begin position="336"/>
        <end position="570"/>
    </location>
</feature>
<evidence type="ECO:0000313" key="13">
    <source>
        <dbReference type="Proteomes" id="UP000823868"/>
    </source>
</evidence>
<dbReference type="AlphaFoldDB" id="A0A9D1Y6Z0"/>
<dbReference type="EMBL" id="DXDX01000036">
    <property type="protein sequence ID" value="HIY20601.1"/>
    <property type="molecule type" value="Genomic_DNA"/>
</dbReference>
<keyword evidence="2" id="KW-0813">Transport</keyword>
<keyword evidence="7 9" id="KW-1133">Transmembrane helix</keyword>
<dbReference type="PROSITE" id="PS50893">
    <property type="entry name" value="ABC_TRANSPORTER_2"/>
    <property type="match status" value="1"/>
</dbReference>
<dbReference type="Pfam" id="PF00005">
    <property type="entry name" value="ABC_tran"/>
    <property type="match status" value="1"/>
</dbReference>
<dbReference type="InterPro" id="IPR027417">
    <property type="entry name" value="P-loop_NTPase"/>
</dbReference>
<feature type="transmembrane region" description="Helical" evidence="9">
    <location>
        <begin position="137"/>
        <end position="157"/>
    </location>
</feature>
<evidence type="ECO:0000256" key="6">
    <source>
        <dbReference type="ARBA" id="ARBA00022840"/>
    </source>
</evidence>
<dbReference type="InterPro" id="IPR003439">
    <property type="entry name" value="ABC_transporter-like_ATP-bd"/>
</dbReference>
<evidence type="ECO:0000256" key="9">
    <source>
        <dbReference type="SAM" id="Phobius"/>
    </source>
</evidence>
<dbReference type="InterPro" id="IPR003593">
    <property type="entry name" value="AAA+_ATPase"/>
</dbReference>
<protein>
    <submittedName>
        <fullName evidence="12">ABC transporter ATP-binding protein/permease</fullName>
    </submittedName>
</protein>
<dbReference type="SUPFAM" id="SSF52540">
    <property type="entry name" value="P-loop containing nucleoside triphosphate hydrolases"/>
    <property type="match status" value="1"/>
</dbReference>
<reference evidence="12" key="2">
    <citation type="submission" date="2021-04" db="EMBL/GenBank/DDBJ databases">
        <authorList>
            <person name="Gilroy R."/>
        </authorList>
    </citation>
    <scope>NUCLEOTIDE SEQUENCE</scope>
    <source>
        <strain evidence="12">ChiBcec16_6824</strain>
    </source>
</reference>
<dbReference type="InterPro" id="IPR017871">
    <property type="entry name" value="ABC_transporter-like_CS"/>
</dbReference>
<dbReference type="SMART" id="SM00382">
    <property type="entry name" value="AAA"/>
    <property type="match status" value="1"/>
</dbReference>
<gene>
    <name evidence="12" type="ORF">H9841_01695</name>
</gene>
<feature type="transmembrane region" description="Helical" evidence="9">
    <location>
        <begin position="278"/>
        <end position="296"/>
    </location>
</feature>
<dbReference type="SUPFAM" id="SSF90123">
    <property type="entry name" value="ABC transporter transmembrane region"/>
    <property type="match status" value="1"/>
</dbReference>
<dbReference type="PANTHER" id="PTHR43394">
    <property type="entry name" value="ATP-DEPENDENT PERMEASE MDL1, MITOCHONDRIAL"/>
    <property type="match status" value="1"/>
</dbReference>
<keyword evidence="5" id="KW-0547">Nucleotide-binding</keyword>
<dbReference type="GO" id="GO:0005524">
    <property type="term" value="F:ATP binding"/>
    <property type="evidence" value="ECO:0007669"/>
    <property type="project" value="UniProtKB-KW"/>
</dbReference>
<proteinExistence type="predicted"/>
<evidence type="ECO:0000259" key="11">
    <source>
        <dbReference type="PROSITE" id="PS50929"/>
    </source>
</evidence>
<evidence type="ECO:0000259" key="10">
    <source>
        <dbReference type="PROSITE" id="PS50893"/>
    </source>
</evidence>
<evidence type="ECO:0000256" key="1">
    <source>
        <dbReference type="ARBA" id="ARBA00004651"/>
    </source>
</evidence>
<sequence length="580" mass="62581">MKQQNPMLRLWELGEAQHGSLIQAILSAVVGVLCGMAPYFAAAQIILGLLSGNQEFSFYLTWCAVALAGFLLRASLYSLALSISHKATFSILKSIREKILEKLPRMPLGTILDTSSGQMKQVIVDQVESMERPLAHLLPEMTANVLGPVCILVYLFVLDWRMALLSLVSIPVGMAFMMAVMAGYGKQYEGSVRTTQAMNSAIVEYIGGIEVIKAFNQGKQSYARFSDSVKANASYFYHWMKSCQMPISLSKAISPTTMITILPAGWLLYAGGSLPVDTFITTIVLSLGIAGPLLAAMDFVDSLAKVGTIVGSVDEILNGEEQDHGDNPVQFHGRDITLSHVSFGYHADQEVLHDVNLTIPAGTMTAFVGPSGSGKSTIAKLIAGFWDVSAGAITLGGQELNRIPLPQLYDQVAFVSQDNYLFDESVRENIRMGRPSASDQEVEAVAKAAGCDDFIRALEQGYDTIVGGGGAHLSGGERQRIAIARAMLKNAPIVVLDEATAYIDPENEALVQRAVGKLVAGRTVLVIAHRLSTITGADQIVVVNGGRIEATGKHEKLLDTCPLYREMWQAHMGVKEGEQA</sequence>
<evidence type="ECO:0000256" key="3">
    <source>
        <dbReference type="ARBA" id="ARBA00022475"/>
    </source>
</evidence>
<reference evidence="12" key="1">
    <citation type="journal article" date="2021" name="PeerJ">
        <title>Extensive microbial diversity within the chicken gut microbiome revealed by metagenomics and culture.</title>
        <authorList>
            <person name="Gilroy R."/>
            <person name="Ravi A."/>
            <person name="Getino M."/>
            <person name="Pursley I."/>
            <person name="Horton D.L."/>
            <person name="Alikhan N.F."/>
            <person name="Baker D."/>
            <person name="Gharbi K."/>
            <person name="Hall N."/>
            <person name="Watson M."/>
            <person name="Adriaenssens E.M."/>
            <person name="Foster-Nyarko E."/>
            <person name="Jarju S."/>
            <person name="Secka A."/>
            <person name="Antonio M."/>
            <person name="Oren A."/>
            <person name="Chaudhuri R.R."/>
            <person name="La Ragione R."/>
            <person name="Hildebrand F."/>
            <person name="Pallen M.J."/>
        </authorList>
    </citation>
    <scope>NUCLEOTIDE SEQUENCE</scope>
    <source>
        <strain evidence="12">ChiBcec16_6824</strain>
    </source>
</reference>
<dbReference type="InterPro" id="IPR011527">
    <property type="entry name" value="ABC1_TM_dom"/>
</dbReference>
<dbReference type="Gene3D" id="1.20.1560.10">
    <property type="entry name" value="ABC transporter type 1, transmembrane domain"/>
    <property type="match status" value="1"/>
</dbReference>
<dbReference type="PROSITE" id="PS50929">
    <property type="entry name" value="ABC_TM1F"/>
    <property type="match status" value="1"/>
</dbReference>
<evidence type="ECO:0000256" key="8">
    <source>
        <dbReference type="ARBA" id="ARBA00023136"/>
    </source>
</evidence>
<accession>A0A9D1Y6Z0</accession>
<evidence type="ECO:0000313" key="12">
    <source>
        <dbReference type="EMBL" id="HIY20601.1"/>
    </source>
</evidence>
<dbReference type="PANTHER" id="PTHR43394:SF1">
    <property type="entry name" value="ATP-BINDING CASSETTE SUB-FAMILY B MEMBER 10, MITOCHONDRIAL"/>
    <property type="match status" value="1"/>
</dbReference>